<dbReference type="RefSeq" id="WP_013929941.1">
    <property type="nucleotide sequence ID" value="NC_015703.1"/>
</dbReference>
<evidence type="ECO:0000313" key="2">
    <source>
        <dbReference type="Proteomes" id="UP000000493"/>
    </source>
</evidence>
<dbReference type="Proteomes" id="UP000000493">
    <property type="component" value="Chromosome"/>
</dbReference>
<protein>
    <recommendedName>
        <fullName evidence="3">Lipocalin-like domain-containing protein</fullName>
    </recommendedName>
</protein>
<dbReference type="KEGG" id="rsi:Runsl_4307"/>
<evidence type="ECO:0000313" key="1">
    <source>
        <dbReference type="EMBL" id="AEI50645.1"/>
    </source>
</evidence>
<reference evidence="1 2" key="2">
    <citation type="journal article" date="2012" name="Stand. Genomic Sci.">
        <title>Complete genome sequence of the aquatic bacterium Runella slithyformis type strain (LSU 4(T)).</title>
        <authorList>
            <person name="Copeland A."/>
            <person name="Zhang X."/>
            <person name="Misra M."/>
            <person name="Lapidus A."/>
            <person name="Nolan M."/>
            <person name="Lucas S."/>
            <person name="Deshpande S."/>
            <person name="Cheng J.F."/>
            <person name="Tapia R."/>
            <person name="Goodwin L.A."/>
            <person name="Pitluck S."/>
            <person name="Liolios K."/>
            <person name="Pagani I."/>
            <person name="Ivanova N."/>
            <person name="Mikhailova N."/>
            <person name="Pati A."/>
            <person name="Chen A."/>
            <person name="Palaniappan K."/>
            <person name="Land M."/>
            <person name="Hauser L."/>
            <person name="Pan C."/>
            <person name="Jeffries C.D."/>
            <person name="Detter J.C."/>
            <person name="Brambilla E.M."/>
            <person name="Rohde M."/>
            <person name="Djao O.D."/>
            <person name="Goker M."/>
            <person name="Sikorski J."/>
            <person name="Tindall B.J."/>
            <person name="Woyke T."/>
            <person name="Bristow J."/>
            <person name="Eisen J.A."/>
            <person name="Markowitz V."/>
            <person name="Hugenholtz P."/>
            <person name="Kyrpides N.C."/>
            <person name="Klenk H.P."/>
            <person name="Mavromatis K."/>
        </authorList>
    </citation>
    <scope>NUCLEOTIDE SEQUENCE [LARGE SCALE GENOMIC DNA]</scope>
    <source>
        <strain evidence="2">ATCC 29530 / DSM 19594 / LMG 11500 / NCIMB 11436 / LSU 4</strain>
    </source>
</reference>
<name>A0A7U3ZNV2_RUNSL</name>
<dbReference type="EMBL" id="CP002859">
    <property type="protein sequence ID" value="AEI50645.1"/>
    <property type="molecule type" value="Genomic_DNA"/>
</dbReference>
<dbReference type="AlphaFoldDB" id="A0A7U3ZNV2"/>
<keyword evidence="2" id="KW-1185">Reference proteome</keyword>
<evidence type="ECO:0008006" key="3">
    <source>
        <dbReference type="Google" id="ProtNLM"/>
    </source>
</evidence>
<reference evidence="2" key="1">
    <citation type="submission" date="2011-06" db="EMBL/GenBank/DDBJ databases">
        <title>The complete genome of chromosome of Runella slithyformis DSM 19594.</title>
        <authorList>
            <consortium name="US DOE Joint Genome Institute (JGI-PGF)"/>
            <person name="Lucas S."/>
            <person name="Han J."/>
            <person name="Lapidus A."/>
            <person name="Bruce D."/>
            <person name="Goodwin L."/>
            <person name="Pitluck S."/>
            <person name="Peters L."/>
            <person name="Kyrpides N."/>
            <person name="Mavromatis K."/>
            <person name="Ivanova N."/>
            <person name="Ovchinnikova G."/>
            <person name="Zhang X."/>
            <person name="Misra M."/>
            <person name="Detter J.C."/>
            <person name="Tapia R."/>
            <person name="Han C."/>
            <person name="Land M."/>
            <person name="Hauser L."/>
            <person name="Markowitz V."/>
            <person name="Cheng J.-F."/>
            <person name="Hugenholtz P."/>
            <person name="Woyke T."/>
            <person name="Wu D."/>
            <person name="Tindall B."/>
            <person name="Faehrich R."/>
            <person name="Brambilla E."/>
            <person name="Klenk H.-P."/>
            <person name="Eisen J.A."/>
        </authorList>
    </citation>
    <scope>NUCLEOTIDE SEQUENCE [LARGE SCALE GENOMIC DNA]</scope>
    <source>
        <strain evidence="2">ATCC 29530 / DSM 19594 / LMG 11500 / NCIMB 11436 / LSU 4</strain>
    </source>
</reference>
<proteinExistence type="predicted"/>
<accession>A0A7U3ZNV2</accession>
<gene>
    <name evidence="1" type="ordered locus">Runsl_4307</name>
</gene>
<dbReference type="PROSITE" id="PS51257">
    <property type="entry name" value="PROKAR_LIPOPROTEIN"/>
    <property type="match status" value="1"/>
</dbReference>
<organism evidence="1 2">
    <name type="scientific">Runella slithyformis (strain ATCC 29530 / DSM 19594 / LMG 11500 / NCIMB 11436 / LSU 4)</name>
    <dbReference type="NCBI Taxonomy" id="761193"/>
    <lineage>
        <taxon>Bacteria</taxon>
        <taxon>Pseudomonadati</taxon>
        <taxon>Bacteroidota</taxon>
        <taxon>Cytophagia</taxon>
        <taxon>Cytophagales</taxon>
        <taxon>Spirosomataceae</taxon>
        <taxon>Runella</taxon>
    </lineage>
</organism>
<sequence length="149" mass="15888">MKFTYVSSKLTTLFLTLAIVSCSKNKPEPSIGAQVSGSYTLIKILFGPLGVDYPFSEPGTGNKTAGKVEISKVTDDKVSTTLIFIETDKTGKVTEKKINLGEVGLQKATTGEIEAYNGMTKIGTYSNGTLILSVYDPTLGPLIITGKKN</sequence>